<keyword evidence="10 13" id="KW-0472">Membrane</keyword>
<protein>
    <recommendedName>
        <fullName evidence="3">adenylate cyclase</fullName>
        <ecNumber evidence="3">4.6.1.1</ecNumber>
    </recommendedName>
</protein>
<dbReference type="SUPFAM" id="SSF55073">
    <property type="entry name" value="Nucleotide cyclase"/>
    <property type="match status" value="1"/>
</dbReference>
<keyword evidence="9 13" id="KW-1133">Transmembrane helix</keyword>
<dbReference type="EMBL" id="BSEH01001160">
    <property type="protein sequence ID" value="GLJ59633.1"/>
    <property type="molecule type" value="Genomic_DNA"/>
</dbReference>
<dbReference type="PANTHER" id="PTHR45627:SF12">
    <property type="entry name" value="ADENYLATE CYCLASE TYPE 2"/>
    <property type="match status" value="1"/>
</dbReference>
<evidence type="ECO:0000256" key="2">
    <source>
        <dbReference type="ARBA" id="ARBA00004141"/>
    </source>
</evidence>
<comment type="catalytic activity">
    <reaction evidence="1">
        <text>ATP = 3',5'-cyclic AMP + diphosphate</text>
        <dbReference type="Rhea" id="RHEA:15389"/>
        <dbReference type="ChEBI" id="CHEBI:30616"/>
        <dbReference type="ChEBI" id="CHEBI:33019"/>
        <dbReference type="ChEBI" id="CHEBI:58165"/>
        <dbReference type="EC" id="4.6.1.1"/>
    </reaction>
</comment>
<dbReference type="Proteomes" id="UP001234787">
    <property type="component" value="Unassembled WGS sequence"/>
</dbReference>
<dbReference type="Gene3D" id="3.30.70.1230">
    <property type="entry name" value="Nucleotide cyclase"/>
    <property type="match status" value="1"/>
</dbReference>
<dbReference type="InterPro" id="IPR001054">
    <property type="entry name" value="A/G_cyclase"/>
</dbReference>
<dbReference type="GO" id="GO:0004016">
    <property type="term" value="F:adenylate cyclase activity"/>
    <property type="evidence" value="ECO:0007669"/>
    <property type="project" value="UniProtKB-EC"/>
</dbReference>
<proteinExistence type="predicted"/>
<dbReference type="PROSITE" id="PS50125">
    <property type="entry name" value="GUANYLATE_CYCLASE_2"/>
    <property type="match status" value="1"/>
</dbReference>
<evidence type="ECO:0000256" key="4">
    <source>
        <dbReference type="ARBA" id="ARBA00022692"/>
    </source>
</evidence>
<keyword evidence="16" id="KW-1185">Reference proteome</keyword>
<dbReference type="Pfam" id="PF00211">
    <property type="entry name" value="Guanylate_cyc"/>
    <property type="match status" value="1"/>
</dbReference>
<keyword evidence="4 13" id="KW-0812">Transmembrane</keyword>
<dbReference type="GO" id="GO:0009190">
    <property type="term" value="P:cyclic nucleotide biosynthetic process"/>
    <property type="evidence" value="ECO:0007669"/>
    <property type="project" value="InterPro"/>
</dbReference>
<evidence type="ECO:0000256" key="5">
    <source>
        <dbReference type="ARBA" id="ARBA00022723"/>
    </source>
</evidence>
<keyword evidence="7" id="KW-0067">ATP-binding</keyword>
<name>A0AAD3RSA5_CRYJA</name>
<dbReference type="InterPro" id="IPR029787">
    <property type="entry name" value="Nucleotide_cyclase"/>
</dbReference>
<feature type="compositionally biased region" description="Polar residues" evidence="12">
    <location>
        <begin position="477"/>
        <end position="489"/>
    </location>
</feature>
<dbReference type="GO" id="GO:0007189">
    <property type="term" value="P:adenylate cyclase-activating G protein-coupled receptor signaling pathway"/>
    <property type="evidence" value="ECO:0007669"/>
    <property type="project" value="TreeGrafter"/>
</dbReference>
<dbReference type="GO" id="GO:0035556">
    <property type="term" value="P:intracellular signal transduction"/>
    <property type="evidence" value="ECO:0007669"/>
    <property type="project" value="InterPro"/>
</dbReference>
<evidence type="ECO:0000313" key="15">
    <source>
        <dbReference type="EMBL" id="GLJ59633.1"/>
    </source>
</evidence>
<feature type="region of interest" description="Disordered" evidence="12">
    <location>
        <begin position="468"/>
        <end position="489"/>
    </location>
</feature>
<comment type="caution">
    <text evidence="15">The sequence shown here is derived from an EMBL/GenBank/DDBJ whole genome shotgun (WGS) entry which is preliminary data.</text>
</comment>
<dbReference type="AlphaFoldDB" id="A0AAD3RSA5"/>
<keyword evidence="6" id="KW-0547">Nucleotide-binding</keyword>
<evidence type="ECO:0000256" key="9">
    <source>
        <dbReference type="ARBA" id="ARBA00022989"/>
    </source>
</evidence>
<dbReference type="GO" id="GO:0005886">
    <property type="term" value="C:plasma membrane"/>
    <property type="evidence" value="ECO:0007669"/>
    <property type="project" value="TreeGrafter"/>
</dbReference>
<organism evidence="15 16">
    <name type="scientific">Cryptomeria japonica</name>
    <name type="common">Japanese cedar</name>
    <name type="synonym">Cupressus japonica</name>
    <dbReference type="NCBI Taxonomy" id="3369"/>
    <lineage>
        <taxon>Eukaryota</taxon>
        <taxon>Viridiplantae</taxon>
        <taxon>Streptophyta</taxon>
        <taxon>Embryophyta</taxon>
        <taxon>Tracheophyta</taxon>
        <taxon>Spermatophyta</taxon>
        <taxon>Pinopsida</taxon>
        <taxon>Pinidae</taxon>
        <taxon>Conifers II</taxon>
        <taxon>Cupressales</taxon>
        <taxon>Cupressaceae</taxon>
        <taxon>Cryptomeria</taxon>
    </lineage>
</organism>
<keyword evidence="8" id="KW-0460">Magnesium</keyword>
<evidence type="ECO:0000256" key="8">
    <source>
        <dbReference type="ARBA" id="ARBA00022842"/>
    </source>
</evidence>
<evidence type="ECO:0000256" key="12">
    <source>
        <dbReference type="SAM" id="MobiDB-lite"/>
    </source>
</evidence>
<dbReference type="SMART" id="SM00044">
    <property type="entry name" value="CYCc"/>
    <property type="match status" value="1"/>
</dbReference>
<evidence type="ECO:0000256" key="1">
    <source>
        <dbReference type="ARBA" id="ARBA00001593"/>
    </source>
</evidence>
<dbReference type="GO" id="GO:0005524">
    <property type="term" value="F:ATP binding"/>
    <property type="evidence" value="ECO:0007669"/>
    <property type="project" value="UniProtKB-KW"/>
</dbReference>
<feature type="domain" description="Guanylate cyclase" evidence="14">
    <location>
        <begin position="264"/>
        <end position="396"/>
    </location>
</feature>
<dbReference type="EC" id="4.6.1.1" evidence="3"/>
<dbReference type="GO" id="GO:0046872">
    <property type="term" value="F:metal ion binding"/>
    <property type="evidence" value="ECO:0007669"/>
    <property type="project" value="UniProtKB-KW"/>
</dbReference>
<dbReference type="CDD" id="cd07302">
    <property type="entry name" value="CHD"/>
    <property type="match status" value="1"/>
</dbReference>
<sequence>MLKAFERLTNRLQSIESVRRLKLKTGITILMFFTVITYQAHLIIIGQRLDQSCGRLSEPDRDNYQNSQRGDRYSFIENRLSSEQYQLTVIILLISLDSSANLLSFKTKSIIIASIVCLQILPFAARLAAGCNLTGVNNDQLGNENARSSIVDNDSSKRNNQQVPNWTSNALLFVMALWSLAFARQLEYTSRSNFLWRMRLNVDHEELEYISGINKVLLENILPSHVVQHYLTNPNGQQTSKNQLPNLQPYMRMSEYQQARFGCIALLNEIICDFDKLLLKNKFSRIEKIKTIGSGWIGRRASNAAGQIVGSVSLGTDLSADDKRLVIGRQKLNLICMVQFATNLMTALNGINKQSFQVFKLRVGVNAGPVIAGVIGAQRPFYDIWGDCVNIASRMESMGQVGRIQVEEKTAKLLQESLCSETYSIVRRGTINVKGKGGMVTYFVDKKAATSAAGNAIGGSGLVDRLERKNSAADRQATMQPNECQTSTT</sequence>
<feature type="transmembrane region" description="Helical" evidence="13">
    <location>
        <begin position="21"/>
        <end position="40"/>
    </location>
</feature>
<evidence type="ECO:0000256" key="6">
    <source>
        <dbReference type="ARBA" id="ARBA00022741"/>
    </source>
</evidence>
<dbReference type="PANTHER" id="PTHR45627">
    <property type="entry name" value="ADENYLATE CYCLASE TYPE 1"/>
    <property type="match status" value="1"/>
</dbReference>
<evidence type="ECO:0000256" key="11">
    <source>
        <dbReference type="ARBA" id="ARBA00023239"/>
    </source>
</evidence>
<reference evidence="15" key="1">
    <citation type="submission" date="2022-12" db="EMBL/GenBank/DDBJ databases">
        <title>Chromosome-Level Genome Assembly of Japanese Cedar (Cryptomeriajaponica D. Don).</title>
        <authorList>
            <person name="Fujino T."/>
            <person name="Yamaguchi K."/>
            <person name="Yokoyama T."/>
            <person name="Hamanaka T."/>
            <person name="Harazono Y."/>
            <person name="Kamada H."/>
            <person name="Kobayashi W."/>
            <person name="Ujino-Ihara T."/>
            <person name="Uchiyama K."/>
            <person name="Matsumoto A."/>
            <person name="Izuno A."/>
            <person name="Tsumura Y."/>
            <person name="Toyoda A."/>
            <person name="Shigenobu S."/>
            <person name="Moriguchi Y."/>
            <person name="Ueno S."/>
            <person name="Kasahara M."/>
        </authorList>
    </citation>
    <scope>NUCLEOTIDE SEQUENCE</scope>
</reference>
<accession>A0AAD3RSA5</accession>
<keyword evidence="5" id="KW-0479">Metal-binding</keyword>
<evidence type="ECO:0000256" key="10">
    <source>
        <dbReference type="ARBA" id="ARBA00023136"/>
    </source>
</evidence>
<evidence type="ECO:0000256" key="13">
    <source>
        <dbReference type="SAM" id="Phobius"/>
    </source>
</evidence>
<keyword evidence="11" id="KW-0456">Lyase</keyword>
<gene>
    <name evidence="15" type="ORF">SUGI_1516680</name>
</gene>
<evidence type="ECO:0000313" key="16">
    <source>
        <dbReference type="Proteomes" id="UP001234787"/>
    </source>
</evidence>
<evidence type="ECO:0000259" key="14">
    <source>
        <dbReference type="PROSITE" id="PS50125"/>
    </source>
</evidence>
<evidence type="ECO:0000256" key="7">
    <source>
        <dbReference type="ARBA" id="ARBA00022840"/>
    </source>
</evidence>
<comment type="subcellular location">
    <subcellularLocation>
        <location evidence="2">Membrane</location>
        <topology evidence="2">Multi-pass membrane protein</topology>
    </subcellularLocation>
</comment>
<evidence type="ECO:0000256" key="3">
    <source>
        <dbReference type="ARBA" id="ARBA00012201"/>
    </source>
</evidence>